<evidence type="ECO:0000313" key="3">
    <source>
        <dbReference type="Proteomes" id="UP001138621"/>
    </source>
</evidence>
<sequence>MNDDNKQPENATHGTALTAKDAELYKGVNTTNPPQHAKLLHGWTPPTPPAGYRNLVAILAPVVGVPGKSHDWFLDYLDTETAVFASEEHQFDVPWPWADGFQPQPADWDAIGIPALT</sequence>
<protein>
    <submittedName>
        <fullName evidence="2">Uncharacterized protein</fullName>
    </submittedName>
</protein>
<dbReference type="Proteomes" id="UP001138621">
    <property type="component" value="Unassembled WGS sequence"/>
</dbReference>
<proteinExistence type="predicted"/>
<organism evidence="2 3">
    <name type="scientific">Stutzerimonas stutzeri</name>
    <name type="common">Pseudomonas stutzeri</name>
    <dbReference type="NCBI Taxonomy" id="316"/>
    <lineage>
        <taxon>Bacteria</taxon>
        <taxon>Pseudomonadati</taxon>
        <taxon>Pseudomonadota</taxon>
        <taxon>Gammaproteobacteria</taxon>
        <taxon>Pseudomonadales</taxon>
        <taxon>Pseudomonadaceae</taxon>
        <taxon>Stutzerimonas</taxon>
    </lineage>
</organism>
<evidence type="ECO:0000256" key="1">
    <source>
        <dbReference type="SAM" id="MobiDB-lite"/>
    </source>
</evidence>
<reference evidence="2" key="1">
    <citation type="submission" date="2020-02" db="EMBL/GenBank/DDBJ databases">
        <title>Synteny-based analysis reveals conserved mechanism for high triclosan tolerance in Pseudomonas, as well as instances of horizontal transfer.</title>
        <authorList>
            <person name="Mcfarland A.G."/>
            <person name="Bertucci H.K."/>
            <person name="Litmann E."/>
            <person name="Shen J."/>
            <person name="Huttenhower C."/>
            <person name="Hartmann E.M."/>
        </authorList>
    </citation>
    <scope>NUCLEOTIDE SEQUENCE</scope>
    <source>
        <strain evidence="2">109A1</strain>
    </source>
</reference>
<comment type="caution">
    <text evidence="2">The sequence shown here is derived from an EMBL/GenBank/DDBJ whole genome shotgun (WGS) entry which is preliminary data.</text>
</comment>
<evidence type="ECO:0000313" key="2">
    <source>
        <dbReference type="EMBL" id="MBA1306133.1"/>
    </source>
</evidence>
<accession>A0AA40V8P7</accession>
<feature type="region of interest" description="Disordered" evidence="1">
    <location>
        <begin position="1"/>
        <end position="21"/>
    </location>
</feature>
<dbReference type="AlphaFoldDB" id="A0AA40V8P7"/>
<dbReference type="RefSeq" id="WP_019406858.1">
    <property type="nucleotide sequence ID" value="NZ_JAAMRD010000015.1"/>
</dbReference>
<name>A0AA40V8P7_STUST</name>
<gene>
    <name evidence="2" type="ORF">G7024_17215</name>
</gene>
<dbReference type="EMBL" id="JAAMRD010000015">
    <property type="protein sequence ID" value="MBA1306133.1"/>
    <property type="molecule type" value="Genomic_DNA"/>
</dbReference>